<reference evidence="2" key="1">
    <citation type="submission" date="2022-11" db="UniProtKB">
        <authorList>
            <consortium name="WormBaseParasite"/>
        </authorList>
    </citation>
    <scope>IDENTIFICATION</scope>
</reference>
<protein>
    <submittedName>
        <fullName evidence="2">DNA-directed DNA polymerase</fullName>
    </submittedName>
</protein>
<organism evidence="1 2">
    <name type="scientific">Parascaris univalens</name>
    <name type="common">Nematode worm</name>
    <dbReference type="NCBI Taxonomy" id="6257"/>
    <lineage>
        <taxon>Eukaryota</taxon>
        <taxon>Metazoa</taxon>
        <taxon>Ecdysozoa</taxon>
        <taxon>Nematoda</taxon>
        <taxon>Chromadorea</taxon>
        <taxon>Rhabditida</taxon>
        <taxon>Spirurina</taxon>
        <taxon>Ascaridomorpha</taxon>
        <taxon>Ascaridoidea</taxon>
        <taxon>Ascarididae</taxon>
        <taxon>Parascaris</taxon>
    </lineage>
</organism>
<name>A0A914ZL67_PARUN</name>
<evidence type="ECO:0000313" key="1">
    <source>
        <dbReference type="Proteomes" id="UP000887569"/>
    </source>
</evidence>
<proteinExistence type="predicted"/>
<sequence>MRLDRLLRFHTIRLFPSVVRLQHHSAHATITAHILASSFIKECHHLSSLQRTHRKSTPVQLDANLFYSSLMSGILHFPENIPWNNIQGRCHGPAIQDFCDQILGETSRRIRHLETKGLYRHAFSTGV</sequence>
<dbReference type="WBParaSite" id="PgB07_g020_t01">
    <property type="protein sequence ID" value="PgB07_g020_t01"/>
    <property type="gene ID" value="PgB07_g020"/>
</dbReference>
<accession>A0A914ZL67</accession>
<evidence type="ECO:0000313" key="2">
    <source>
        <dbReference type="WBParaSite" id="PgB07_g020_t01"/>
    </source>
</evidence>
<dbReference type="Proteomes" id="UP000887569">
    <property type="component" value="Unplaced"/>
</dbReference>
<dbReference type="AlphaFoldDB" id="A0A914ZL67"/>
<keyword evidence="1" id="KW-1185">Reference proteome</keyword>